<name>A0A9P6KGV5_9FUNG</name>
<dbReference type="Pfam" id="PF00481">
    <property type="entry name" value="PP2C"/>
    <property type="match status" value="1"/>
</dbReference>
<evidence type="ECO:0000313" key="4">
    <source>
        <dbReference type="Proteomes" id="UP000780801"/>
    </source>
</evidence>
<organism evidence="3 4">
    <name type="scientific">Lunasporangiospora selenospora</name>
    <dbReference type="NCBI Taxonomy" id="979761"/>
    <lineage>
        <taxon>Eukaryota</taxon>
        <taxon>Fungi</taxon>
        <taxon>Fungi incertae sedis</taxon>
        <taxon>Mucoromycota</taxon>
        <taxon>Mortierellomycotina</taxon>
        <taxon>Mortierellomycetes</taxon>
        <taxon>Mortierellales</taxon>
        <taxon>Mortierellaceae</taxon>
        <taxon>Lunasporangiospora</taxon>
    </lineage>
</organism>
<evidence type="ECO:0000313" key="3">
    <source>
        <dbReference type="EMBL" id="KAF9584438.1"/>
    </source>
</evidence>
<feature type="region of interest" description="Disordered" evidence="1">
    <location>
        <begin position="544"/>
        <end position="646"/>
    </location>
</feature>
<dbReference type="PANTHER" id="PTHR13832:SF668">
    <property type="entry name" value="PROTEIN PHOSPHATASE 2C 39-RELATED"/>
    <property type="match status" value="1"/>
</dbReference>
<feature type="compositionally biased region" description="Polar residues" evidence="1">
    <location>
        <begin position="1"/>
        <end position="15"/>
    </location>
</feature>
<feature type="domain" description="PPM-type phosphatase" evidence="2">
    <location>
        <begin position="218"/>
        <end position="543"/>
    </location>
</feature>
<dbReference type="InterPro" id="IPR036457">
    <property type="entry name" value="PPM-type-like_dom_sf"/>
</dbReference>
<feature type="compositionally biased region" description="Basic and acidic residues" evidence="1">
    <location>
        <begin position="546"/>
        <end position="565"/>
    </location>
</feature>
<feature type="compositionally biased region" description="Polar residues" evidence="1">
    <location>
        <begin position="622"/>
        <end position="635"/>
    </location>
</feature>
<reference evidence="3" key="1">
    <citation type="journal article" date="2020" name="Fungal Divers.">
        <title>Resolving the Mortierellaceae phylogeny through synthesis of multi-gene phylogenetics and phylogenomics.</title>
        <authorList>
            <person name="Vandepol N."/>
            <person name="Liber J."/>
            <person name="Desiro A."/>
            <person name="Na H."/>
            <person name="Kennedy M."/>
            <person name="Barry K."/>
            <person name="Grigoriev I.V."/>
            <person name="Miller A.N."/>
            <person name="O'Donnell K."/>
            <person name="Stajich J.E."/>
            <person name="Bonito G."/>
        </authorList>
    </citation>
    <scope>NUCLEOTIDE SEQUENCE</scope>
    <source>
        <strain evidence="3">KOD1015</strain>
    </source>
</reference>
<dbReference type="GO" id="GO:0004722">
    <property type="term" value="F:protein serine/threonine phosphatase activity"/>
    <property type="evidence" value="ECO:0007669"/>
    <property type="project" value="InterPro"/>
</dbReference>
<dbReference type="InterPro" id="IPR001932">
    <property type="entry name" value="PPM-type_phosphatase-like_dom"/>
</dbReference>
<dbReference type="PROSITE" id="PS51746">
    <property type="entry name" value="PPM_2"/>
    <property type="match status" value="1"/>
</dbReference>
<feature type="compositionally biased region" description="Low complexity" evidence="1">
    <location>
        <begin position="65"/>
        <end position="76"/>
    </location>
</feature>
<sequence>MNSTTYYRMSVQTLEESADVEHEDGENGTDSGEIKQGAKATASRDGPKKISASKSSGNQRKRSSSPESSSDSMSSDSSDDEDEDFLSENGTGGTDEGTQSSKPSSGLKRLRTASPGPSTSKLRTPTAKELPNGMKKLPKGYVYDMETDPRESPSEGGQFGENMEQFREREYPDRRADFGTDLTQEPSMFALEQQIGYTYPRLRTSRREKLAKLDCEDGFAIADLKFSGGYLGRLFCITDGHGGRACSSYVIATIPGAMQVILGKYHPSDLSKPNTQESIKAQIIEAVRVIDKEYLDYKKQQYLLYKAKKLQHDPGSDGTTLIINIFIDKWIICVNLGDSRSILSSRDITGRWNVDFSSEDHTPSLERIAQNIYANGGEFVTHDDKVIRFDPAFKNDKKHRSSLREARIRVKDGASNVYGIPFRTRNGQAVSVNLGACVGDVLYKLNLTQPILSNRPDITFIDVSDIQQGYLLIASDGLWDYVLRDYKDHEQISAVCQYVGDKIDRGWSHQRIVATLSDRESVPELYTESIHDFDDFTAILVQQHEQQQHEQQQHEQQQHEQHQQHQQEQQQGQEQASSPGIKSESNDVSVDVPTNAEQGQQGDMEIEYTEVETVTAAPVTAGPSTAESSSGQGDPSTPDVDVETVG</sequence>
<keyword evidence="4" id="KW-1185">Reference proteome</keyword>
<dbReference type="Gene3D" id="3.60.40.10">
    <property type="entry name" value="PPM-type phosphatase domain"/>
    <property type="match status" value="1"/>
</dbReference>
<evidence type="ECO:0000256" key="1">
    <source>
        <dbReference type="SAM" id="MobiDB-lite"/>
    </source>
</evidence>
<feature type="region of interest" description="Disordered" evidence="1">
    <location>
        <begin position="1"/>
        <end position="139"/>
    </location>
</feature>
<feature type="compositionally biased region" description="Low complexity" evidence="1">
    <location>
        <begin position="611"/>
        <end position="621"/>
    </location>
</feature>
<accession>A0A9P6KGV5</accession>
<comment type="caution">
    <text evidence="3">The sequence shown here is derived from an EMBL/GenBank/DDBJ whole genome shotgun (WGS) entry which is preliminary data.</text>
</comment>
<dbReference type="InterPro" id="IPR015655">
    <property type="entry name" value="PP2C"/>
</dbReference>
<feature type="compositionally biased region" description="Acidic residues" evidence="1">
    <location>
        <begin position="77"/>
        <end position="86"/>
    </location>
</feature>
<gene>
    <name evidence="3" type="primary">PPM1L_2</name>
    <name evidence="3" type="ORF">BGW38_006455</name>
</gene>
<dbReference type="OrthoDB" id="10025511at2759"/>
<dbReference type="CDD" id="cd00143">
    <property type="entry name" value="PP2Cc"/>
    <property type="match status" value="1"/>
</dbReference>
<dbReference type="SUPFAM" id="SSF81606">
    <property type="entry name" value="PP2C-like"/>
    <property type="match status" value="1"/>
</dbReference>
<dbReference type="EMBL" id="JAABOA010000412">
    <property type="protein sequence ID" value="KAF9584438.1"/>
    <property type="molecule type" value="Genomic_DNA"/>
</dbReference>
<proteinExistence type="predicted"/>
<evidence type="ECO:0000259" key="2">
    <source>
        <dbReference type="PROSITE" id="PS51746"/>
    </source>
</evidence>
<protein>
    <submittedName>
        <fullName evidence="3">Protein phosphatase 1L</fullName>
    </submittedName>
</protein>
<dbReference type="AlphaFoldDB" id="A0A9P6KGV5"/>
<dbReference type="SMART" id="SM00332">
    <property type="entry name" value="PP2Cc"/>
    <property type="match status" value="1"/>
</dbReference>
<dbReference type="Proteomes" id="UP000780801">
    <property type="component" value="Unassembled WGS sequence"/>
</dbReference>
<feature type="compositionally biased region" description="Low complexity" evidence="1">
    <location>
        <begin position="566"/>
        <end position="575"/>
    </location>
</feature>
<dbReference type="PANTHER" id="PTHR13832">
    <property type="entry name" value="PROTEIN PHOSPHATASE 2C"/>
    <property type="match status" value="1"/>
</dbReference>
<feature type="compositionally biased region" description="Acidic residues" evidence="1">
    <location>
        <begin position="16"/>
        <end position="27"/>
    </location>
</feature>